<organism evidence="2 3">
    <name type="scientific">Clavibacter capsici</name>
    <dbReference type="NCBI Taxonomy" id="1874630"/>
    <lineage>
        <taxon>Bacteria</taxon>
        <taxon>Bacillati</taxon>
        <taxon>Actinomycetota</taxon>
        <taxon>Actinomycetes</taxon>
        <taxon>Micrococcales</taxon>
        <taxon>Microbacteriaceae</taxon>
        <taxon>Clavibacter</taxon>
    </lineage>
</organism>
<evidence type="ECO:0000313" key="2">
    <source>
        <dbReference type="EMBL" id="QIS45435.1"/>
    </source>
</evidence>
<sequence length="142" mass="14567">MSSRLARTPRPTSRRLLASAVLAAVVGLGVSVSAPTDPASAAPAAVSSSSTADAGSITASQAGLVNRSFFVTPSDLARLSFGLTDSYKLAAQICTANRSGKNCVVIVSYVLRRGQGVADWRTCNITGGFTVVFPDAFQSHCG</sequence>
<dbReference type="EMBL" id="CP048049">
    <property type="protein sequence ID" value="QIS45435.1"/>
    <property type="molecule type" value="Genomic_DNA"/>
</dbReference>
<feature type="signal peptide" evidence="1">
    <location>
        <begin position="1"/>
        <end position="23"/>
    </location>
</feature>
<keyword evidence="1" id="KW-0732">Signal</keyword>
<keyword evidence="3" id="KW-1185">Reference proteome</keyword>
<dbReference type="Proteomes" id="UP000503164">
    <property type="component" value="Chromosome"/>
</dbReference>
<dbReference type="RefSeq" id="WP_053774883.1">
    <property type="nucleotide sequence ID" value="NZ_CP012573.1"/>
</dbReference>
<gene>
    <name evidence="2" type="ORF">GW570_10230</name>
</gene>
<evidence type="ECO:0008006" key="4">
    <source>
        <dbReference type="Google" id="ProtNLM"/>
    </source>
</evidence>
<reference evidence="2 3" key="1">
    <citation type="journal article" date="2020" name="Mol. Plant Pathol.">
        <title>Plasmid composition and the chpG gene determine the virulence level of Clavibacter capsici natural isolates in pepper.</title>
        <authorList>
            <person name="Hwang I.S."/>
            <person name="Lee H.M."/>
            <person name="Oh E.J."/>
            <person name="Lee S."/>
            <person name="Heu S."/>
            <person name="Oh C.S."/>
        </authorList>
    </citation>
    <scope>NUCLEOTIDE SEQUENCE [LARGE SCALE GENOMIC DNA]</scope>
    <source>
        <strain evidence="2 3">1101</strain>
    </source>
</reference>
<feature type="chain" id="PRO_5042151211" description="DUF4189 domain-containing protein" evidence="1">
    <location>
        <begin position="24"/>
        <end position="142"/>
    </location>
</feature>
<accession>A0AAE7CDA2</accession>
<dbReference type="AlphaFoldDB" id="A0AAE7CDA2"/>
<dbReference type="KEGG" id="ccap:AES38_10260"/>
<proteinExistence type="predicted"/>
<protein>
    <recommendedName>
        <fullName evidence="4">DUF4189 domain-containing protein</fullName>
    </recommendedName>
</protein>
<evidence type="ECO:0000313" key="3">
    <source>
        <dbReference type="Proteomes" id="UP000503164"/>
    </source>
</evidence>
<name>A0AAE7CDA2_9MICO</name>
<evidence type="ECO:0000256" key="1">
    <source>
        <dbReference type="SAM" id="SignalP"/>
    </source>
</evidence>